<proteinExistence type="predicted"/>
<accession>A0A0A8Z6T7</accession>
<reference evidence="1" key="1">
    <citation type="submission" date="2014-09" db="EMBL/GenBank/DDBJ databases">
        <authorList>
            <person name="Magalhaes I.L.F."/>
            <person name="Oliveira U."/>
            <person name="Santos F.R."/>
            <person name="Vidigal T.H.D.A."/>
            <person name="Brescovit A.D."/>
            <person name="Santos A.J."/>
        </authorList>
    </citation>
    <scope>NUCLEOTIDE SEQUENCE</scope>
    <source>
        <tissue evidence="1">Shoot tissue taken approximately 20 cm above the soil surface</tissue>
    </source>
</reference>
<dbReference type="AlphaFoldDB" id="A0A0A8Z6T7"/>
<dbReference type="EMBL" id="GBRH01264492">
    <property type="protein sequence ID" value="JAD33403.1"/>
    <property type="molecule type" value="Transcribed_RNA"/>
</dbReference>
<evidence type="ECO:0000313" key="1">
    <source>
        <dbReference type="EMBL" id="JAD33403.1"/>
    </source>
</evidence>
<name>A0A0A8Z6T7_ARUDO</name>
<protein>
    <submittedName>
        <fullName evidence="1">Uncharacterized protein</fullName>
    </submittedName>
</protein>
<sequence>MCDPSKIRRKNMVRCKREDGSRVSSFIF</sequence>
<organism evidence="1">
    <name type="scientific">Arundo donax</name>
    <name type="common">Giant reed</name>
    <name type="synonym">Donax arundinaceus</name>
    <dbReference type="NCBI Taxonomy" id="35708"/>
    <lineage>
        <taxon>Eukaryota</taxon>
        <taxon>Viridiplantae</taxon>
        <taxon>Streptophyta</taxon>
        <taxon>Embryophyta</taxon>
        <taxon>Tracheophyta</taxon>
        <taxon>Spermatophyta</taxon>
        <taxon>Magnoliopsida</taxon>
        <taxon>Liliopsida</taxon>
        <taxon>Poales</taxon>
        <taxon>Poaceae</taxon>
        <taxon>PACMAD clade</taxon>
        <taxon>Arundinoideae</taxon>
        <taxon>Arundineae</taxon>
        <taxon>Arundo</taxon>
    </lineage>
</organism>
<reference evidence="1" key="2">
    <citation type="journal article" date="2015" name="Data Brief">
        <title>Shoot transcriptome of the giant reed, Arundo donax.</title>
        <authorList>
            <person name="Barrero R.A."/>
            <person name="Guerrero F.D."/>
            <person name="Moolhuijzen P."/>
            <person name="Goolsby J.A."/>
            <person name="Tidwell J."/>
            <person name="Bellgard S.E."/>
            <person name="Bellgard M.I."/>
        </authorList>
    </citation>
    <scope>NUCLEOTIDE SEQUENCE</scope>
    <source>
        <tissue evidence="1">Shoot tissue taken approximately 20 cm above the soil surface</tissue>
    </source>
</reference>